<dbReference type="OrthoDB" id="5396at2759"/>
<dbReference type="EMBL" id="KZ821221">
    <property type="protein sequence ID" value="PYH48575.1"/>
    <property type="molecule type" value="Genomic_DNA"/>
</dbReference>
<evidence type="ECO:0000313" key="2">
    <source>
        <dbReference type="EMBL" id="PYH48575.1"/>
    </source>
</evidence>
<comment type="similarity">
    <text evidence="1">Belongs to the Cyclase 1 superfamily.</text>
</comment>
<dbReference type="PANTHER" id="PTHR34861:SF8">
    <property type="entry name" value="CYCLASE"/>
    <property type="match status" value="1"/>
</dbReference>
<dbReference type="Pfam" id="PF04199">
    <property type="entry name" value="Cyclase"/>
    <property type="match status" value="1"/>
</dbReference>
<dbReference type="AlphaFoldDB" id="A0A318ZPL0"/>
<dbReference type="STRING" id="1450539.A0A318ZPL0"/>
<name>A0A318ZPL0_9EURO</name>
<dbReference type="InterPro" id="IPR007325">
    <property type="entry name" value="KFase/CYL"/>
</dbReference>
<dbReference type="PANTHER" id="PTHR34861">
    <property type="match status" value="1"/>
</dbReference>
<evidence type="ECO:0000313" key="3">
    <source>
        <dbReference type="Proteomes" id="UP000248349"/>
    </source>
</evidence>
<keyword evidence="3" id="KW-1185">Reference proteome</keyword>
<sequence>MTDKQSVFDTPFDLLPNPKQVWIGEPGSHEEGLGKLSILTPEVVAKAAASEIKTGRRVTMAWELTKLDYPNLNRQPCQHRIVPLLGGVAFDDIYTMNPQQSSQWDGLRHFSQTVPGQSERVFYGGTTAAEINDRKNDRIGLQHWARAGIAGKPFSYKSTIVSYLICFCTEPLFVGRGVLIDYATWAARRGIQYTTFSTHQVRLSDILEIAKECSIAFQIGDILFIRIGVIKEWDNVMTDVQKQQYSANKNPQHAGVEATVDMLRWLWDTGFAAIASDAISWEVYPPQSPDLFLHEYVLAGWGMPIGELFDLEALARTCEGLQRWTFFVTSVPLNMPGGVSSPPSAMAIF</sequence>
<dbReference type="Gene3D" id="3.50.30.50">
    <property type="entry name" value="Putative cyclase"/>
    <property type="match status" value="1"/>
</dbReference>
<gene>
    <name evidence="2" type="ORF">BP01DRAFT_151297</name>
</gene>
<evidence type="ECO:0000256" key="1">
    <source>
        <dbReference type="ARBA" id="ARBA00007865"/>
    </source>
</evidence>
<organism evidence="2 3">
    <name type="scientific">Aspergillus saccharolyticus JOP 1030-1</name>
    <dbReference type="NCBI Taxonomy" id="1450539"/>
    <lineage>
        <taxon>Eukaryota</taxon>
        <taxon>Fungi</taxon>
        <taxon>Dikarya</taxon>
        <taxon>Ascomycota</taxon>
        <taxon>Pezizomycotina</taxon>
        <taxon>Eurotiomycetes</taxon>
        <taxon>Eurotiomycetidae</taxon>
        <taxon>Eurotiales</taxon>
        <taxon>Aspergillaceae</taxon>
        <taxon>Aspergillus</taxon>
        <taxon>Aspergillus subgen. Circumdati</taxon>
    </lineage>
</organism>
<accession>A0A318ZPL0</accession>
<dbReference type="SUPFAM" id="SSF102198">
    <property type="entry name" value="Putative cyclase"/>
    <property type="match status" value="1"/>
</dbReference>
<dbReference type="InterPro" id="IPR037175">
    <property type="entry name" value="KFase_sf"/>
</dbReference>
<dbReference type="GO" id="GO:0004061">
    <property type="term" value="F:arylformamidase activity"/>
    <property type="evidence" value="ECO:0007669"/>
    <property type="project" value="InterPro"/>
</dbReference>
<dbReference type="Proteomes" id="UP000248349">
    <property type="component" value="Unassembled WGS sequence"/>
</dbReference>
<dbReference type="GO" id="GO:0019441">
    <property type="term" value="P:L-tryptophan catabolic process to kynurenine"/>
    <property type="evidence" value="ECO:0007669"/>
    <property type="project" value="InterPro"/>
</dbReference>
<reference evidence="2 3" key="1">
    <citation type="submission" date="2016-12" db="EMBL/GenBank/DDBJ databases">
        <title>The genomes of Aspergillus section Nigri reveals drivers in fungal speciation.</title>
        <authorList>
            <consortium name="DOE Joint Genome Institute"/>
            <person name="Vesth T.C."/>
            <person name="Nybo J."/>
            <person name="Theobald S."/>
            <person name="Brandl J."/>
            <person name="Frisvad J.C."/>
            <person name="Nielsen K.F."/>
            <person name="Lyhne E.K."/>
            <person name="Kogle M.E."/>
            <person name="Kuo A."/>
            <person name="Riley R."/>
            <person name="Clum A."/>
            <person name="Nolan M."/>
            <person name="Lipzen A."/>
            <person name="Salamov A."/>
            <person name="Henrissat B."/>
            <person name="Wiebenga A."/>
            <person name="De Vries R.P."/>
            <person name="Grigoriev I.V."/>
            <person name="Mortensen U.H."/>
            <person name="Andersen M.R."/>
            <person name="Baker S.E."/>
        </authorList>
    </citation>
    <scope>NUCLEOTIDE SEQUENCE [LARGE SCALE GENOMIC DNA]</scope>
    <source>
        <strain evidence="2 3">JOP 1030-1</strain>
    </source>
</reference>
<proteinExistence type="inferred from homology"/>
<dbReference type="GeneID" id="37071861"/>
<evidence type="ECO:0008006" key="4">
    <source>
        <dbReference type="Google" id="ProtNLM"/>
    </source>
</evidence>
<dbReference type="RefSeq" id="XP_025434557.1">
    <property type="nucleotide sequence ID" value="XM_025570633.1"/>
</dbReference>
<protein>
    <recommendedName>
        <fullName evidence="4">Cyclase</fullName>
    </recommendedName>
</protein>